<dbReference type="GO" id="GO:0006270">
    <property type="term" value="P:DNA replication initiation"/>
    <property type="evidence" value="ECO:0007669"/>
    <property type="project" value="TreeGrafter"/>
</dbReference>
<dbReference type="AlphaFoldDB" id="A0A5C5GE47"/>
<dbReference type="GO" id="GO:0005886">
    <property type="term" value="C:plasma membrane"/>
    <property type="evidence" value="ECO:0007669"/>
    <property type="project" value="TreeGrafter"/>
</dbReference>
<dbReference type="Proteomes" id="UP000314011">
    <property type="component" value="Unassembled WGS sequence"/>
</dbReference>
<dbReference type="RefSeq" id="WP_140192567.1">
    <property type="nucleotide sequence ID" value="NZ_CP065915.1"/>
</dbReference>
<evidence type="ECO:0000313" key="1">
    <source>
        <dbReference type="EMBL" id="TNY31886.1"/>
    </source>
</evidence>
<dbReference type="InterPro" id="IPR027417">
    <property type="entry name" value="P-loop_NTPase"/>
</dbReference>
<sequence>MTGEQLSFHWPREAELDEQSYFVSEANDHAWRVTVAPETWPAHKLVLVGPEGAGKTHLARLFADRTGALILDAPALTGDEALPDDAPAVVLEDADRLPAQAEEFVFHLHNSLHRTGRPFLSTACTPPTSWPTALPDLVSRMTAASVVRIGNPDDDLLEAVLLKLLVDRHLKFEDALIPYLVTHMNRSFADASRMVAMLERRAVDERRAISRRLAREILDSEAETS</sequence>
<dbReference type="Gene3D" id="1.10.8.60">
    <property type="match status" value="1"/>
</dbReference>
<dbReference type="PANTHER" id="PTHR30050:SF5">
    <property type="entry name" value="DNAA REGULATORY INACTIVATOR HDA"/>
    <property type="match status" value="1"/>
</dbReference>
<reference evidence="1 2" key="1">
    <citation type="submission" date="2019-06" db="EMBL/GenBank/DDBJ databases">
        <title>Genome of new Rhodobacteraceae sp. SM1903.</title>
        <authorList>
            <person name="Ren X."/>
        </authorList>
    </citation>
    <scope>NUCLEOTIDE SEQUENCE [LARGE SCALE GENOMIC DNA]</scope>
    <source>
        <strain evidence="1 2">SM1903</strain>
    </source>
</reference>
<comment type="caution">
    <text evidence="1">The sequence shown here is derived from an EMBL/GenBank/DDBJ whole genome shotgun (WGS) entry which is preliminary data.</text>
</comment>
<keyword evidence="2" id="KW-1185">Reference proteome</keyword>
<dbReference type="EMBL" id="VFFF01000001">
    <property type="protein sequence ID" value="TNY31886.1"/>
    <property type="molecule type" value="Genomic_DNA"/>
</dbReference>
<dbReference type="OrthoDB" id="7390113at2"/>
<dbReference type="SUPFAM" id="SSF52540">
    <property type="entry name" value="P-loop containing nucleoside triphosphate hydrolases"/>
    <property type="match status" value="1"/>
</dbReference>
<dbReference type="Gene3D" id="3.40.50.300">
    <property type="entry name" value="P-loop containing nucleotide triphosphate hydrolases"/>
    <property type="match status" value="1"/>
</dbReference>
<name>A0A5C5GE47_9RHOB</name>
<gene>
    <name evidence="1" type="ORF">FHY64_00855</name>
</gene>
<protein>
    <submittedName>
        <fullName evidence="1">Chromosomal replication initiator DnaA</fullName>
    </submittedName>
</protein>
<evidence type="ECO:0000313" key="2">
    <source>
        <dbReference type="Proteomes" id="UP000314011"/>
    </source>
</evidence>
<organism evidence="1 2">
    <name type="scientific">Pelagovum pacificum</name>
    <dbReference type="NCBI Taxonomy" id="2588711"/>
    <lineage>
        <taxon>Bacteria</taxon>
        <taxon>Pseudomonadati</taxon>
        <taxon>Pseudomonadota</taxon>
        <taxon>Alphaproteobacteria</taxon>
        <taxon>Rhodobacterales</taxon>
        <taxon>Paracoccaceae</taxon>
        <taxon>Pelagovum</taxon>
    </lineage>
</organism>
<proteinExistence type="predicted"/>
<accession>A0A5C5GE47</accession>
<dbReference type="PANTHER" id="PTHR30050">
    <property type="entry name" value="CHROMOSOMAL REPLICATION INITIATOR PROTEIN DNAA"/>
    <property type="match status" value="1"/>
</dbReference>
<dbReference type="GO" id="GO:0003688">
    <property type="term" value="F:DNA replication origin binding"/>
    <property type="evidence" value="ECO:0007669"/>
    <property type="project" value="TreeGrafter"/>
</dbReference>